<evidence type="ECO:0000313" key="1">
    <source>
        <dbReference type="EMBL" id="GLD60131.1"/>
    </source>
</evidence>
<comment type="caution">
    <text evidence="1">The sequence shown here is derived from an EMBL/GenBank/DDBJ whole genome shotgun (WGS) entry which is preliminary data.</text>
</comment>
<gene>
    <name evidence="1" type="ORF">AKAME5_001206900</name>
</gene>
<accession>A0AAD3MUH5</accession>
<keyword evidence="2" id="KW-1185">Reference proteome</keyword>
<organism evidence="1 2">
    <name type="scientific">Lates japonicus</name>
    <name type="common">Japanese lates</name>
    <dbReference type="NCBI Taxonomy" id="270547"/>
    <lineage>
        <taxon>Eukaryota</taxon>
        <taxon>Metazoa</taxon>
        <taxon>Chordata</taxon>
        <taxon>Craniata</taxon>
        <taxon>Vertebrata</taxon>
        <taxon>Euteleostomi</taxon>
        <taxon>Actinopterygii</taxon>
        <taxon>Neopterygii</taxon>
        <taxon>Teleostei</taxon>
        <taxon>Neoteleostei</taxon>
        <taxon>Acanthomorphata</taxon>
        <taxon>Carangaria</taxon>
        <taxon>Carangaria incertae sedis</taxon>
        <taxon>Centropomidae</taxon>
        <taxon>Lates</taxon>
    </lineage>
</organism>
<dbReference type="EMBL" id="BRZM01000039">
    <property type="protein sequence ID" value="GLD60131.1"/>
    <property type="molecule type" value="Genomic_DNA"/>
</dbReference>
<dbReference type="AlphaFoldDB" id="A0AAD3MUH5"/>
<proteinExistence type="predicted"/>
<evidence type="ECO:0000313" key="2">
    <source>
        <dbReference type="Proteomes" id="UP001279410"/>
    </source>
</evidence>
<reference evidence="1" key="1">
    <citation type="submission" date="2022-08" db="EMBL/GenBank/DDBJ databases">
        <title>Genome sequencing of akame (Lates japonicus).</title>
        <authorList>
            <person name="Hashiguchi Y."/>
            <person name="Takahashi H."/>
        </authorList>
    </citation>
    <scope>NUCLEOTIDE SEQUENCE</scope>
    <source>
        <strain evidence="1">Kochi</strain>
    </source>
</reference>
<dbReference type="Proteomes" id="UP001279410">
    <property type="component" value="Unassembled WGS sequence"/>
</dbReference>
<sequence length="76" mass="8166">MGTSLEVLVLLICAPLPRFEQKRLTFRTQPLSTGKLLMHYSCNGSINLPTPSSPISPPAACQDSDSSEDCAWGCAL</sequence>
<protein>
    <submittedName>
        <fullName evidence="1">Uncharacterized protein</fullName>
    </submittedName>
</protein>
<name>A0AAD3MUH5_LATJO</name>